<keyword evidence="8" id="KW-0472">Membrane</keyword>
<comment type="pathway">
    <text evidence="2">Protein modification; protein glycosylation.</text>
</comment>
<reference evidence="11" key="1">
    <citation type="journal article" date="2020" name="Ecol. Evol.">
        <title>Genome structure and content of the rice root-knot nematode (Meloidogyne graminicola).</title>
        <authorList>
            <person name="Phan N.T."/>
            <person name="Danchin E.G.J."/>
            <person name="Klopp C."/>
            <person name="Perfus-Barbeoch L."/>
            <person name="Kozlowski D.K."/>
            <person name="Koutsovoulos G.D."/>
            <person name="Lopez-Roques C."/>
            <person name="Bouchez O."/>
            <person name="Zahm M."/>
            <person name="Besnard G."/>
            <person name="Bellafiore S."/>
        </authorList>
    </citation>
    <scope>NUCLEOTIDE SEQUENCE</scope>
    <source>
        <strain evidence="11">VN-18</strain>
    </source>
</reference>
<keyword evidence="12" id="KW-1185">Reference proteome</keyword>
<dbReference type="PANTHER" id="PTHR19297">
    <property type="entry name" value="GLYCOSYLTRANSFERASE 14 FAMILY MEMBER"/>
    <property type="match status" value="1"/>
</dbReference>
<name>A0A8S9ZRK5_9BILA</name>
<evidence type="ECO:0000256" key="6">
    <source>
        <dbReference type="ARBA" id="ARBA00022968"/>
    </source>
</evidence>
<comment type="similarity">
    <text evidence="10">Belongs to the glycosyltransferase 14 family.</text>
</comment>
<evidence type="ECO:0000313" key="11">
    <source>
        <dbReference type="EMBL" id="KAF7635864.1"/>
    </source>
</evidence>
<keyword evidence="7" id="KW-1133">Transmembrane helix</keyword>
<evidence type="ECO:0000256" key="3">
    <source>
        <dbReference type="ARBA" id="ARBA00022676"/>
    </source>
</evidence>
<proteinExistence type="inferred from homology"/>
<organism evidence="11 12">
    <name type="scientific">Meloidogyne graminicola</name>
    <dbReference type="NCBI Taxonomy" id="189291"/>
    <lineage>
        <taxon>Eukaryota</taxon>
        <taxon>Metazoa</taxon>
        <taxon>Ecdysozoa</taxon>
        <taxon>Nematoda</taxon>
        <taxon>Chromadorea</taxon>
        <taxon>Rhabditida</taxon>
        <taxon>Tylenchina</taxon>
        <taxon>Tylenchomorpha</taxon>
        <taxon>Tylenchoidea</taxon>
        <taxon>Meloidogynidae</taxon>
        <taxon>Meloidogyninae</taxon>
        <taxon>Meloidogyne</taxon>
    </lineage>
</organism>
<keyword evidence="9" id="KW-0325">Glycoprotein</keyword>
<gene>
    <name evidence="11" type="ORF">Mgra_00004776</name>
</gene>
<evidence type="ECO:0000256" key="5">
    <source>
        <dbReference type="ARBA" id="ARBA00022692"/>
    </source>
</evidence>
<keyword evidence="3" id="KW-0328">Glycosyltransferase</keyword>
<sequence length="285" mass="33663">MEKYLIKNVILFKKKFPFIEEPLSNEEFEYPLAYGIIVYKSAFQVYMMMSVIYQYLSGFDLPLKTNLEMVRIFKQLNESINIEVSLYQPHRLCKEVQNIKPPLTLWKSSMSSLFPRKAAREMIASNKVHELMNFLQYTVCSDETIWATVAGNPKELKISGGFNAFAFFNERTECVKNKEKDIIINEELKLMKEKYPNETFHLNSYYISRYQVWGDSAIHKCYGKYASGSCVFGINDIPILIKRPELVQHKMYLDYQPAAYFCLWKTIYERSLDWKKQKEFKATAY</sequence>
<evidence type="ECO:0000256" key="1">
    <source>
        <dbReference type="ARBA" id="ARBA00004606"/>
    </source>
</evidence>
<evidence type="ECO:0000256" key="9">
    <source>
        <dbReference type="ARBA" id="ARBA00023180"/>
    </source>
</evidence>
<evidence type="ECO:0000256" key="10">
    <source>
        <dbReference type="ARBA" id="ARBA00038150"/>
    </source>
</evidence>
<dbReference type="AlphaFoldDB" id="A0A8S9ZRK5"/>
<keyword evidence="4" id="KW-0808">Transferase</keyword>
<protein>
    <submittedName>
        <fullName evidence="11">Uncharacterized protein</fullName>
    </submittedName>
</protein>
<comment type="caution">
    <text evidence="11">The sequence shown here is derived from an EMBL/GenBank/DDBJ whole genome shotgun (WGS) entry which is preliminary data.</text>
</comment>
<dbReference type="Pfam" id="PF02485">
    <property type="entry name" value="Branch"/>
    <property type="match status" value="1"/>
</dbReference>
<dbReference type="EMBL" id="JABEBT010000037">
    <property type="protein sequence ID" value="KAF7635864.1"/>
    <property type="molecule type" value="Genomic_DNA"/>
</dbReference>
<evidence type="ECO:0000313" key="12">
    <source>
        <dbReference type="Proteomes" id="UP000605970"/>
    </source>
</evidence>
<evidence type="ECO:0000256" key="8">
    <source>
        <dbReference type="ARBA" id="ARBA00023136"/>
    </source>
</evidence>
<dbReference type="InterPro" id="IPR003406">
    <property type="entry name" value="Glyco_trans_14"/>
</dbReference>
<keyword evidence="6" id="KW-0735">Signal-anchor</keyword>
<keyword evidence="5" id="KW-0812">Transmembrane</keyword>
<dbReference type="Proteomes" id="UP000605970">
    <property type="component" value="Unassembled WGS sequence"/>
</dbReference>
<dbReference type="GO" id="GO:0016020">
    <property type="term" value="C:membrane"/>
    <property type="evidence" value="ECO:0007669"/>
    <property type="project" value="UniProtKB-SubCell"/>
</dbReference>
<accession>A0A8S9ZRK5</accession>
<evidence type="ECO:0000256" key="2">
    <source>
        <dbReference type="ARBA" id="ARBA00004922"/>
    </source>
</evidence>
<dbReference type="OrthoDB" id="2019572at2759"/>
<evidence type="ECO:0000256" key="4">
    <source>
        <dbReference type="ARBA" id="ARBA00022679"/>
    </source>
</evidence>
<dbReference type="GO" id="GO:0008375">
    <property type="term" value="F:acetylglucosaminyltransferase activity"/>
    <property type="evidence" value="ECO:0007669"/>
    <property type="project" value="TreeGrafter"/>
</dbReference>
<evidence type="ECO:0000256" key="7">
    <source>
        <dbReference type="ARBA" id="ARBA00022989"/>
    </source>
</evidence>
<comment type="subcellular location">
    <subcellularLocation>
        <location evidence="1">Membrane</location>
        <topology evidence="1">Single-pass type II membrane protein</topology>
    </subcellularLocation>
</comment>
<dbReference type="PANTHER" id="PTHR19297:SF185">
    <property type="entry name" value="BETA-1,3-GALACTOSYL-O-GLYCOSYL-GLYCOPROTEIN BETA-1,6-N-ACETYLGLUCOSAMINYLTRANSFERASE 3"/>
    <property type="match status" value="1"/>
</dbReference>